<feature type="transmembrane region" description="Helical" evidence="7">
    <location>
        <begin position="336"/>
        <end position="357"/>
    </location>
</feature>
<evidence type="ECO:0000256" key="7">
    <source>
        <dbReference type="SAM" id="Phobius"/>
    </source>
</evidence>
<dbReference type="PROSITE" id="PS51900">
    <property type="entry name" value="CB"/>
    <property type="match status" value="1"/>
</dbReference>
<dbReference type="AlphaFoldDB" id="A0A7G1NUR9"/>
<dbReference type="GO" id="GO:0006310">
    <property type="term" value="P:DNA recombination"/>
    <property type="evidence" value="ECO:0007669"/>
    <property type="project" value="UniProtKB-KW"/>
</dbReference>
<evidence type="ECO:0000313" key="11">
    <source>
        <dbReference type="Proteomes" id="UP000516444"/>
    </source>
</evidence>
<dbReference type="CDD" id="cd00397">
    <property type="entry name" value="DNA_BRE_C"/>
    <property type="match status" value="1"/>
</dbReference>
<dbReference type="InterPro" id="IPR010998">
    <property type="entry name" value="Integrase_recombinase_N"/>
</dbReference>
<keyword evidence="11" id="KW-1185">Reference proteome</keyword>
<evidence type="ECO:0000256" key="5">
    <source>
        <dbReference type="PROSITE-ProRule" id="PRU01248"/>
    </source>
</evidence>
<dbReference type="Gene3D" id="1.10.150.130">
    <property type="match status" value="1"/>
</dbReference>
<reference evidence="10 11" key="1">
    <citation type="journal article" date="2014" name="Int. J. Syst. Evol. Microbiol.">
        <title>Complete genome sequence of Corynebacterium casei LMG S-19264T (=DSM 44701T), isolated from a smear-ripened cheese.</title>
        <authorList>
            <consortium name="US DOE Joint Genome Institute (JGI-PGF)"/>
            <person name="Walter F."/>
            <person name="Albersmeier A."/>
            <person name="Kalinowski J."/>
            <person name="Ruckert C."/>
        </authorList>
    </citation>
    <scope>NUCLEOTIDE SEQUENCE [LARGE SCALE GENOMIC DNA]</scope>
    <source>
        <strain evidence="10 11">JCM 4677</strain>
    </source>
</reference>
<feature type="region of interest" description="Disordered" evidence="6">
    <location>
        <begin position="310"/>
        <end position="331"/>
    </location>
</feature>
<evidence type="ECO:0000313" key="10">
    <source>
        <dbReference type="EMBL" id="BCL26191.1"/>
    </source>
</evidence>
<dbReference type="PANTHER" id="PTHR30349:SF41">
    <property type="entry name" value="INTEGRASE_RECOMBINASE PROTEIN MJ0367-RELATED"/>
    <property type="match status" value="1"/>
</dbReference>
<dbReference type="GO" id="GO:0003677">
    <property type="term" value="F:DNA binding"/>
    <property type="evidence" value="ECO:0007669"/>
    <property type="project" value="UniProtKB-UniRule"/>
</dbReference>
<protein>
    <recommendedName>
        <fullName evidence="12">Integrase</fullName>
    </recommendedName>
</protein>
<keyword evidence="2" id="KW-0229">DNA integration</keyword>
<evidence type="ECO:0000259" key="9">
    <source>
        <dbReference type="PROSITE" id="PS51900"/>
    </source>
</evidence>
<gene>
    <name evidence="10" type="ORF">GCM10017557_10500</name>
</gene>
<dbReference type="Pfam" id="PF00589">
    <property type="entry name" value="Phage_integrase"/>
    <property type="match status" value="1"/>
</dbReference>
<dbReference type="SUPFAM" id="SSF56349">
    <property type="entry name" value="DNA breaking-rejoining enzymes"/>
    <property type="match status" value="1"/>
</dbReference>
<comment type="similarity">
    <text evidence="1">Belongs to the 'phage' integrase family.</text>
</comment>
<dbReference type="PROSITE" id="PS51898">
    <property type="entry name" value="TYR_RECOMBINASE"/>
    <property type="match status" value="1"/>
</dbReference>
<keyword evidence="3 5" id="KW-0238">DNA-binding</keyword>
<name>A0A7G1NUR9_9ACTN</name>
<evidence type="ECO:0000256" key="2">
    <source>
        <dbReference type="ARBA" id="ARBA00022908"/>
    </source>
</evidence>
<dbReference type="GO" id="GO:0015074">
    <property type="term" value="P:DNA integration"/>
    <property type="evidence" value="ECO:0007669"/>
    <property type="project" value="UniProtKB-KW"/>
</dbReference>
<organism evidence="10 11">
    <name type="scientific">Streptomyces aurantiacus</name>
    <dbReference type="NCBI Taxonomy" id="47760"/>
    <lineage>
        <taxon>Bacteria</taxon>
        <taxon>Bacillati</taxon>
        <taxon>Actinomycetota</taxon>
        <taxon>Actinomycetes</taxon>
        <taxon>Kitasatosporales</taxon>
        <taxon>Streptomycetaceae</taxon>
        <taxon>Streptomyces</taxon>
        <taxon>Streptomyces aurantiacus group</taxon>
    </lineage>
</organism>
<dbReference type="InterPro" id="IPR013762">
    <property type="entry name" value="Integrase-like_cat_sf"/>
</dbReference>
<dbReference type="InterPro" id="IPR002104">
    <property type="entry name" value="Integrase_catalytic"/>
</dbReference>
<evidence type="ECO:0000256" key="3">
    <source>
        <dbReference type="ARBA" id="ARBA00023125"/>
    </source>
</evidence>
<evidence type="ECO:0000259" key="8">
    <source>
        <dbReference type="PROSITE" id="PS51898"/>
    </source>
</evidence>
<dbReference type="KEGG" id="sgm:GCM10017557_10500"/>
<dbReference type="PANTHER" id="PTHR30349">
    <property type="entry name" value="PHAGE INTEGRASE-RELATED"/>
    <property type="match status" value="1"/>
</dbReference>
<evidence type="ECO:0000256" key="6">
    <source>
        <dbReference type="SAM" id="MobiDB-lite"/>
    </source>
</evidence>
<keyword evidence="7" id="KW-0812">Transmembrane</keyword>
<keyword evidence="4" id="KW-0233">DNA recombination</keyword>
<dbReference type="RefSeq" id="WP_198427912.1">
    <property type="nucleotide sequence ID" value="NZ_AP023440.1"/>
</dbReference>
<dbReference type="Proteomes" id="UP000516444">
    <property type="component" value="Chromosome"/>
</dbReference>
<evidence type="ECO:0000256" key="4">
    <source>
        <dbReference type="ARBA" id="ARBA00023172"/>
    </source>
</evidence>
<dbReference type="EMBL" id="AP023440">
    <property type="protein sequence ID" value="BCL26191.1"/>
    <property type="molecule type" value="Genomic_DNA"/>
</dbReference>
<sequence length="563" mass="62076">MPLLDLDKITAGLSTTWSSFLRDWDRSLRSENYPETTRYNYLLAAAQLARFLGEYSPDPDADAAAEDPVEVTRGHVEAFQAWMIETRSASTALNKHKALQQFFKWLLLDEGEIDRSPMERVRQPKMPQKLIPVIRDEETTKVLGTCKGKAFVQLRDEAIIRLYCNTGARLSEVGNLLLDDIDLTTESVHYHAKGSKDRRVRFGPKTARAVSRYLRARARHKAADLPELWLAERGMRPPAPNGIKIMLKRRGLAAGLVKLHAHRWRHTFAHEWKRAGADTGDLMLLLGWTSQEMPRRYGASAAAERAQETHQRIGSATMSEPRVTPTRPGTQREQRLAFRAVTLITGTVVGLVFLFGFGNVWTLALRLGVSAWVAPLVAPAVDLSVLALLLAIRYLALYGATAEVLRPARRLLLLASLLTLALNVTEPLLAGAYGRAAFDAVGPLLLIGWAEVGPGGLLQAINGMRAVADVAPTAVRDSSGSTGGWLRSVPAAEPCAWADADDDLLERARAEDARHWQTHRRPISAEALRKRLRIGAARSRSLVAVLRAGSVPEIERGIRVGPG</sequence>
<proteinExistence type="inferred from homology"/>
<evidence type="ECO:0000256" key="1">
    <source>
        <dbReference type="ARBA" id="ARBA00008857"/>
    </source>
</evidence>
<dbReference type="Pfam" id="PF13495">
    <property type="entry name" value="Phage_int_SAM_4"/>
    <property type="match status" value="1"/>
</dbReference>
<keyword evidence="7" id="KW-0472">Membrane</keyword>
<evidence type="ECO:0008006" key="12">
    <source>
        <dbReference type="Google" id="ProtNLM"/>
    </source>
</evidence>
<feature type="domain" description="Tyr recombinase" evidence="8">
    <location>
        <begin position="129"/>
        <end position="311"/>
    </location>
</feature>
<dbReference type="InterPro" id="IPR011010">
    <property type="entry name" value="DNA_brk_join_enz"/>
</dbReference>
<feature type="domain" description="Core-binding (CB)" evidence="9">
    <location>
        <begin position="15"/>
        <end position="107"/>
    </location>
</feature>
<feature type="transmembrane region" description="Helical" evidence="7">
    <location>
        <begin position="411"/>
        <end position="433"/>
    </location>
</feature>
<feature type="transmembrane region" description="Helical" evidence="7">
    <location>
        <begin position="369"/>
        <end position="390"/>
    </location>
</feature>
<accession>A0A7G1NUR9</accession>
<dbReference type="InterPro" id="IPR044068">
    <property type="entry name" value="CB"/>
</dbReference>
<dbReference type="InterPro" id="IPR004107">
    <property type="entry name" value="Integrase_SAM-like_N"/>
</dbReference>
<dbReference type="Gene3D" id="1.10.443.10">
    <property type="entry name" value="Intergrase catalytic core"/>
    <property type="match status" value="1"/>
</dbReference>
<keyword evidence="7" id="KW-1133">Transmembrane helix</keyword>
<dbReference type="InterPro" id="IPR050090">
    <property type="entry name" value="Tyrosine_recombinase_XerCD"/>
</dbReference>